<dbReference type="PROSITE" id="PS00211">
    <property type="entry name" value="ABC_TRANSPORTER_1"/>
    <property type="match status" value="2"/>
</dbReference>
<dbReference type="Proteomes" id="UP000808215">
    <property type="component" value="Unassembled WGS sequence"/>
</dbReference>
<dbReference type="RefSeq" id="WP_200091585.1">
    <property type="nucleotide sequence ID" value="NZ_JADVKH010000036.1"/>
</dbReference>
<keyword evidence="5" id="KW-1003">Cell membrane</keyword>
<gene>
    <name evidence="20" type="ORF">I5589_16905</name>
</gene>
<organism evidence="20 21">
    <name type="scientific">Burkholderia vietnamiensis</name>
    <dbReference type="NCBI Taxonomy" id="60552"/>
    <lineage>
        <taxon>Bacteria</taxon>
        <taxon>Pseudomonadati</taxon>
        <taxon>Pseudomonadota</taxon>
        <taxon>Betaproteobacteria</taxon>
        <taxon>Burkholderiales</taxon>
        <taxon>Burkholderiaceae</taxon>
        <taxon>Burkholderia</taxon>
        <taxon>Burkholderia cepacia complex</taxon>
    </lineage>
</organism>
<keyword evidence="12" id="KW-0472">Membrane</keyword>
<name>A0ABS1AX75_BURVI</name>
<evidence type="ECO:0000256" key="1">
    <source>
        <dbReference type="ARBA" id="ARBA00004170"/>
    </source>
</evidence>
<evidence type="ECO:0000256" key="2">
    <source>
        <dbReference type="ARBA" id="ARBA00004533"/>
    </source>
</evidence>
<evidence type="ECO:0000256" key="15">
    <source>
        <dbReference type="ARBA" id="ARBA00039050"/>
    </source>
</evidence>
<sequence>MTSSRTPSALVLPEQRVAAVDGLSVTFRRENATFDAVRDVSFHVDRGETLAIVGESGSGKSVTSLALMRLVEHGGGEITSGRMVLRRRGGALVDLAAASAAAMRGIRGADIAMIFQEPMTSLNPVFTVGDQISEAIALHQSKGASEARAETLRLLDLVRIPEARRVFARYPHQLSGGMRQRVMIAMALSCRPALLIADEPTTALDVTIQAQILQLIRGLQDEMKMGVIFITHDMGVVAEVADRVLVMYRGEKVEEGASERIFATPAHRYTRALLAAVPRLGSMQGTDTPEKFPLLSVDGTRATVSAEDAAATANAANKTSAASTPNALNPVDAPQPATDLSAHASIDRAASPILRVRDLVTRFPVKRGVFGRVSQYVHAVERVSFDLHAGETLALVGESGCGKSTTGRSLLRLVESQSGSIEFDGRDISALRGHDLQALRRNIQFIFQDPFASLNPRLTVGFSIMEPLLVHRVSSGRDAQARVDWLLDKVGLPPDAARRYPHEFSGGQRQRIAIARALALNPKVVIADESVSALDVSVQAQIVNLMLDLQRELGVAYLFISHDMAVVERISHRVAVMYLGQIVEIGPRRAVFEAPQHPYTRKLMNAVPVADPARRHAPRQLAADEMPSPIRAIGDEPVVAPLVAVGPDHYVAAHRVGGAY</sequence>
<feature type="domain" description="ABC transporter" evidence="19">
    <location>
        <begin position="354"/>
        <end position="604"/>
    </location>
</feature>
<dbReference type="InterPro" id="IPR003593">
    <property type="entry name" value="AAA+_ATPase"/>
</dbReference>
<evidence type="ECO:0000313" key="20">
    <source>
        <dbReference type="EMBL" id="MBJ9688755.1"/>
    </source>
</evidence>
<comment type="subunit">
    <text evidence="3">The complex is composed of two ATP-binding proteins (GsiA), two transmembrane proteins (GsiC and GsiD) and a solute-binding protein (GsiB).</text>
</comment>
<keyword evidence="21" id="KW-1185">Reference proteome</keyword>
<evidence type="ECO:0000256" key="4">
    <source>
        <dbReference type="ARBA" id="ARBA00022448"/>
    </source>
</evidence>
<keyword evidence="10 20" id="KW-0067">ATP-binding</keyword>
<dbReference type="Gene3D" id="3.40.50.300">
    <property type="entry name" value="P-loop containing nucleotide triphosphate hydrolases"/>
    <property type="match status" value="2"/>
</dbReference>
<evidence type="ECO:0000256" key="14">
    <source>
        <dbReference type="ARBA" id="ARBA00038416"/>
    </source>
</evidence>
<feature type="region of interest" description="Disordered" evidence="18">
    <location>
        <begin position="315"/>
        <end position="338"/>
    </location>
</feature>
<dbReference type="SMART" id="SM00382">
    <property type="entry name" value="AAA"/>
    <property type="match status" value="2"/>
</dbReference>
<dbReference type="InterPro" id="IPR050319">
    <property type="entry name" value="ABC_transp_ATP-bind"/>
</dbReference>
<dbReference type="InterPro" id="IPR013563">
    <property type="entry name" value="Oligopep_ABC_C"/>
</dbReference>
<keyword evidence="9" id="KW-0378">Hydrolase</keyword>
<reference evidence="20 21" key="1">
    <citation type="submission" date="2020-11" db="EMBL/GenBank/DDBJ databases">
        <title>Enhanced detection system for hospital associated transmission using whole genome sequencing surveillance.</title>
        <authorList>
            <person name="Harrison L.H."/>
            <person name="Van Tyne D."/>
            <person name="Marsh J.W."/>
            <person name="Griffith M.P."/>
            <person name="Snyder D.J."/>
            <person name="Cooper V.S."/>
            <person name="Mustapha M."/>
        </authorList>
    </citation>
    <scope>NUCLEOTIDE SEQUENCE [LARGE SCALE GENOMIC DNA]</scope>
    <source>
        <strain evidence="20 21">BC00020</strain>
    </source>
</reference>
<evidence type="ECO:0000256" key="17">
    <source>
        <dbReference type="ARBA" id="ARBA00047640"/>
    </source>
</evidence>
<dbReference type="InterPro" id="IPR017871">
    <property type="entry name" value="ABC_transporter-like_CS"/>
</dbReference>
<keyword evidence="7" id="KW-0677">Repeat</keyword>
<accession>A0ABS1AX75</accession>
<dbReference type="InterPro" id="IPR027417">
    <property type="entry name" value="P-loop_NTPase"/>
</dbReference>
<dbReference type="Pfam" id="PF00005">
    <property type="entry name" value="ABC_tran"/>
    <property type="match status" value="2"/>
</dbReference>
<evidence type="ECO:0000256" key="11">
    <source>
        <dbReference type="ARBA" id="ARBA00022967"/>
    </source>
</evidence>
<evidence type="ECO:0000256" key="8">
    <source>
        <dbReference type="ARBA" id="ARBA00022741"/>
    </source>
</evidence>
<comment type="catalytic activity">
    <reaction evidence="17">
        <text>glutathione(out) + ATP + H2O = glutathione(in) + ADP + phosphate + H(+)</text>
        <dbReference type="Rhea" id="RHEA:29791"/>
        <dbReference type="ChEBI" id="CHEBI:15377"/>
        <dbReference type="ChEBI" id="CHEBI:15378"/>
        <dbReference type="ChEBI" id="CHEBI:30616"/>
        <dbReference type="ChEBI" id="CHEBI:43474"/>
        <dbReference type="ChEBI" id="CHEBI:57925"/>
        <dbReference type="ChEBI" id="CHEBI:456216"/>
        <dbReference type="EC" id="7.4.2.10"/>
    </reaction>
</comment>
<feature type="compositionally biased region" description="Low complexity" evidence="18">
    <location>
        <begin position="315"/>
        <end position="327"/>
    </location>
</feature>
<evidence type="ECO:0000256" key="3">
    <source>
        <dbReference type="ARBA" id="ARBA00011469"/>
    </source>
</evidence>
<evidence type="ECO:0000313" key="21">
    <source>
        <dbReference type="Proteomes" id="UP000808215"/>
    </source>
</evidence>
<evidence type="ECO:0000256" key="6">
    <source>
        <dbReference type="ARBA" id="ARBA00022519"/>
    </source>
</evidence>
<comment type="function">
    <text evidence="13">Part of the ABC transporter complex GsiABCD involved in glutathione import. Responsible for energy coupling to the transport system.</text>
</comment>
<keyword evidence="4" id="KW-0813">Transport</keyword>
<evidence type="ECO:0000256" key="16">
    <source>
        <dbReference type="ARBA" id="ARBA00041187"/>
    </source>
</evidence>
<evidence type="ECO:0000259" key="19">
    <source>
        <dbReference type="PROSITE" id="PS50893"/>
    </source>
</evidence>
<feature type="domain" description="ABC transporter" evidence="19">
    <location>
        <begin position="20"/>
        <end position="274"/>
    </location>
</feature>
<comment type="similarity">
    <text evidence="14">Belongs to the ABC transporter superfamily. Glutathione importer (TC 3.A.1.5.11) family.</text>
</comment>
<keyword evidence="6" id="KW-0997">Cell inner membrane</keyword>
<dbReference type="EC" id="7.4.2.10" evidence="15"/>
<dbReference type="GO" id="GO:0005524">
    <property type="term" value="F:ATP binding"/>
    <property type="evidence" value="ECO:0007669"/>
    <property type="project" value="UniProtKB-KW"/>
</dbReference>
<protein>
    <recommendedName>
        <fullName evidence="16">Glutathione import ATP-binding protein GsiA</fullName>
        <ecNumber evidence="15">7.4.2.10</ecNumber>
    </recommendedName>
</protein>
<dbReference type="NCBIfam" id="NF007739">
    <property type="entry name" value="PRK10419.1"/>
    <property type="match status" value="2"/>
</dbReference>
<dbReference type="NCBIfam" id="NF008453">
    <property type="entry name" value="PRK11308.1"/>
    <property type="match status" value="2"/>
</dbReference>
<dbReference type="SUPFAM" id="SSF52540">
    <property type="entry name" value="P-loop containing nucleoside triphosphate hydrolases"/>
    <property type="match status" value="2"/>
</dbReference>
<dbReference type="Pfam" id="PF08352">
    <property type="entry name" value="oligo_HPY"/>
    <property type="match status" value="2"/>
</dbReference>
<evidence type="ECO:0000256" key="9">
    <source>
        <dbReference type="ARBA" id="ARBA00022801"/>
    </source>
</evidence>
<evidence type="ECO:0000256" key="5">
    <source>
        <dbReference type="ARBA" id="ARBA00022475"/>
    </source>
</evidence>
<proteinExistence type="inferred from homology"/>
<dbReference type="InterPro" id="IPR003439">
    <property type="entry name" value="ABC_transporter-like_ATP-bd"/>
</dbReference>
<dbReference type="EMBL" id="JADVKH010000036">
    <property type="protein sequence ID" value="MBJ9688755.1"/>
    <property type="molecule type" value="Genomic_DNA"/>
</dbReference>
<dbReference type="PROSITE" id="PS50893">
    <property type="entry name" value="ABC_TRANSPORTER_2"/>
    <property type="match status" value="2"/>
</dbReference>
<evidence type="ECO:0000256" key="13">
    <source>
        <dbReference type="ARBA" id="ARBA00037530"/>
    </source>
</evidence>
<comment type="caution">
    <text evidence="20">The sequence shown here is derived from an EMBL/GenBank/DDBJ whole genome shotgun (WGS) entry which is preliminary data.</text>
</comment>
<dbReference type="CDD" id="cd03257">
    <property type="entry name" value="ABC_NikE_OppD_transporters"/>
    <property type="match status" value="2"/>
</dbReference>
<keyword evidence="8" id="KW-0547">Nucleotide-binding</keyword>
<evidence type="ECO:0000256" key="7">
    <source>
        <dbReference type="ARBA" id="ARBA00022737"/>
    </source>
</evidence>
<evidence type="ECO:0000256" key="18">
    <source>
        <dbReference type="SAM" id="MobiDB-lite"/>
    </source>
</evidence>
<evidence type="ECO:0000256" key="12">
    <source>
        <dbReference type="ARBA" id="ARBA00023136"/>
    </source>
</evidence>
<dbReference type="PANTHER" id="PTHR43776:SF15">
    <property type="entry name" value="GLUTATHIONE IMPORT ATP-BINDING PROTEIN GSIA"/>
    <property type="match status" value="1"/>
</dbReference>
<evidence type="ECO:0000256" key="10">
    <source>
        <dbReference type="ARBA" id="ARBA00022840"/>
    </source>
</evidence>
<comment type="subcellular location">
    <subcellularLocation>
        <location evidence="2">Cell inner membrane</location>
    </subcellularLocation>
    <subcellularLocation>
        <location evidence="1">Membrane</location>
        <topology evidence="1">Peripheral membrane protein</topology>
    </subcellularLocation>
</comment>
<keyword evidence="11" id="KW-1278">Translocase</keyword>
<dbReference type="PANTHER" id="PTHR43776">
    <property type="entry name" value="TRANSPORT ATP-BINDING PROTEIN"/>
    <property type="match status" value="1"/>
</dbReference>